<name>A0A815DM12_9BILA</name>
<dbReference type="CDD" id="cd09071">
    <property type="entry name" value="FAR_C"/>
    <property type="match status" value="1"/>
</dbReference>
<evidence type="ECO:0000256" key="1">
    <source>
        <dbReference type="ARBA" id="ARBA00005928"/>
    </source>
</evidence>
<dbReference type="SUPFAM" id="SSF51735">
    <property type="entry name" value="NAD(P)-binding Rossmann-fold domains"/>
    <property type="match status" value="1"/>
</dbReference>
<dbReference type="GO" id="GO:0005777">
    <property type="term" value="C:peroxisome"/>
    <property type="evidence" value="ECO:0007669"/>
    <property type="project" value="TreeGrafter"/>
</dbReference>
<dbReference type="Pfam" id="PF07993">
    <property type="entry name" value="NAD_binding_4"/>
    <property type="match status" value="1"/>
</dbReference>
<dbReference type="EMBL" id="CAJNOM010000261">
    <property type="protein sequence ID" value="CAF1295478.1"/>
    <property type="molecule type" value="Genomic_DNA"/>
</dbReference>
<accession>A0A815DM12</accession>
<keyword evidence="8" id="KW-1185">Reference proteome</keyword>
<dbReference type="PANTHER" id="PTHR11011:SF45">
    <property type="entry name" value="FATTY ACYL-COA REDUCTASE CG8306-RELATED"/>
    <property type="match status" value="1"/>
</dbReference>
<dbReference type="InterPro" id="IPR026055">
    <property type="entry name" value="FAR"/>
</dbReference>
<comment type="function">
    <text evidence="4">Catalyzes the reduction of fatty acyl-CoA to fatty alcohols.</text>
</comment>
<gene>
    <name evidence="7" type="ORF">QVE165_LOCUS30942</name>
</gene>
<sequence length="368" mass="42107">MAENDQKSAISTFFSAKSIFITGGTGFIGKQIIEKLLRSCSGLDRIYVLVRPKHGIHVHQRIEQLCLLPLFDEVRLLIPNFKSKLIPIIGDITKNEFDLSDEDQQLLIENCQIVINSGASVRFNEPLKQAIKSNLYSVRNMINLCKKMQQLQGWVDNYSGATNIIVVIGKGLMRVSKSRPIVDHPMIPVDTVANMTLAIAWFTAINHNSYSLEINPILHLFLILFLSSSKPTVYNCCTSTFNKTCLSLQDFLNTIVKEEKTIGFDNYSLIGPSVVATMNRPHYYFLRFFGELLPAYFIDLIACLTFRKAKMVKLGRKVITLKSALEYFSRNQWIFVNRNSQFLQNQMNDIDRQVTDDNNINLFKYFSF</sequence>
<protein>
    <recommendedName>
        <fullName evidence="4">Fatty acyl-CoA reductase</fullName>
        <ecNumber evidence="4">1.2.1.84</ecNumber>
    </recommendedName>
</protein>
<organism evidence="7 8">
    <name type="scientific">Adineta steineri</name>
    <dbReference type="NCBI Taxonomy" id="433720"/>
    <lineage>
        <taxon>Eukaryota</taxon>
        <taxon>Metazoa</taxon>
        <taxon>Spiralia</taxon>
        <taxon>Gnathifera</taxon>
        <taxon>Rotifera</taxon>
        <taxon>Eurotatoria</taxon>
        <taxon>Bdelloidea</taxon>
        <taxon>Adinetida</taxon>
        <taxon>Adinetidae</taxon>
        <taxon>Adineta</taxon>
    </lineage>
</organism>
<evidence type="ECO:0000256" key="2">
    <source>
        <dbReference type="ARBA" id="ARBA00022516"/>
    </source>
</evidence>
<feature type="domain" description="Fatty acyl-CoA reductase C-terminal" evidence="5">
    <location>
        <begin position="292"/>
        <end position="364"/>
    </location>
</feature>
<evidence type="ECO:0000313" key="7">
    <source>
        <dbReference type="EMBL" id="CAF1295478.1"/>
    </source>
</evidence>
<dbReference type="Gene3D" id="3.40.50.720">
    <property type="entry name" value="NAD(P)-binding Rossmann-like Domain"/>
    <property type="match status" value="1"/>
</dbReference>
<dbReference type="Proteomes" id="UP000663832">
    <property type="component" value="Unassembled WGS sequence"/>
</dbReference>
<dbReference type="EC" id="1.2.1.84" evidence="4"/>
<dbReference type="GO" id="GO:0102965">
    <property type="term" value="F:alcohol-forming long-chain fatty acyl-CoA reductase activity"/>
    <property type="evidence" value="ECO:0007669"/>
    <property type="project" value="UniProtKB-EC"/>
</dbReference>
<dbReference type="GO" id="GO:0080019">
    <property type="term" value="F:alcohol-forming very long-chain fatty acyl-CoA reductase activity"/>
    <property type="evidence" value="ECO:0007669"/>
    <property type="project" value="InterPro"/>
</dbReference>
<comment type="catalytic activity">
    <reaction evidence="4">
        <text>a long-chain fatty acyl-CoA + 2 NADPH + 2 H(+) = a long-chain primary fatty alcohol + 2 NADP(+) + CoA</text>
        <dbReference type="Rhea" id="RHEA:52716"/>
        <dbReference type="ChEBI" id="CHEBI:15378"/>
        <dbReference type="ChEBI" id="CHEBI:57287"/>
        <dbReference type="ChEBI" id="CHEBI:57783"/>
        <dbReference type="ChEBI" id="CHEBI:58349"/>
        <dbReference type="ChEBI" id="CHEBI:77396"/>
        <dbReference type="ChEBI" id="CHEBI:83139"/>
        <dbReference type="EC" id="1.2.1.84"/>
    </reaction>
</comment>
<comment type="similarity">
    <text evidence="1 4">Belongs to the fatty acyl-CoA reductase family.</text>
</comment>
<dbReference type="GO" id="GO:0035336">
    <property type="term" value="P:long-chain fatty-acyl-CoA metabolic process"/>
    <property type="evidence" value="ECO:0007669"/>
    <property type="project" value="TreeGrafter"/>
</dbReference>
<keyword evidence="4" id="KW-0560">Oxidoreductase</keyword>
<reference evidence="7" key="1">
    <citation type="submission" date="2021-02" db="EMBL/GenBank/DDBJ databases">
        <authorList>
            <person name="Nowell W R."/>
        </authorList>
    </citation>
    <scope>NUCLEOTIDE SEQUENCE</scope>
</reference>
<dbReference type="InterPro" id="IPR013120">
    <property type="entry name" value="FAR_NAD-bd"/>
</dbReference>
<feature type="domain" description="Thioester reductase (TE)" evidence="6">
    <location>
        <begin position="21"/>
        <end position="151"/>
    </location>
</feature>
<dbReference type="AlphaFoldDB" id="A0A815DM12"/>
<evidence type="ECO:0000256" key="3">
    <source>
        <dbReference type="ARBA" id="ARBA00023098"/>
    </source>
</evidence>
<evidence type="ECO:0000259" key="6">
    <source>
        <dbReference type="Pfam" id="PF07993"/>
    </source>
</evidence>
<keyword evidence="2 4" id="KW-0444">Lipid biosynthesis</keyword>
<keyword evidence="3 4" id="KW-0443">Lipid metabolism</keyword>
<proteinExistence type="inferred from homology"/>
<evidence type="ECO:0000313" key="8">
    <source>
        <dbReference type="Proteomes" id="UP000663832"/>
    </source>
</evidence>
<dbReference type="InterPro" id="IPR036291">
    <property type="entry name" value="NAD(P)-bd_dom_sf"/>
</dbReference>
<dbReference type="InterPro" id="IPR033640">
    <property type="entry name" value="FAR_C"/>
</dbReference>
<comment type="caution">
    <text evidence="7">The sequence shown here is derived from an EMBL/GenBank/DDBJ whole genome shotgun (WGS) entry which is preliminary data.</text>
</comment>
<dbReference type="OrthoDB" id="429813at2759"/>
<dbReference type="PANTHER" id="PTHR11011">
    <property type="entry name" value="MALE STERILITY PROTEIN 2-RELATED"/>
    <property type="match status" value="1"/>
</dbReference>
<dbReference type="Pfam" id="PF03015">
    <property type="entry name" value="Sterile"/>
    <property type="match status" value="1"/>
</dbReference>
<evidence type="ECO:0000256" key="4">
    <source>
        <dbReference type="RuleBase" id="RU363097"/>
    </source>
</evidence>
<keyword evidence="4" id="KW-0521">NADP</keyword>
<evidence type="ECO:0000259" key="5">
    <source>
        <dbReference type="Pfam" id="PF03015"/>
    </source>
</evidence>